<keyword evidence="1" id="KW-0677">Repeat</keyword>
<sequence>MYLYRFKDVLFIYTCLLFVIYKIPGIRPHHFSYSLSISDNQQGFHGNLGRKYSYIKSTGDISHKLLNGSSNVCNGYTFISRAPSKSHSRSKYVLSAKKFEFDEREARRARHRKQVAEAMLRRKMAKRTMRRIVESVKRTSEEQKELQVQNFIAEVQYYPNRKRLPTPPDIYSPSYDALLYLKGIPYTATEKMVFEWLKNYEVVNVVFIKNENGFFTGDAYVRCENIEVRDKASREMANRMIGGRYIQVFRVNENAYLEYYHAGCRKEPKERNYIDPSVLVITNNQYRKLLDPDSKGGEGASGPQVSFVNNINKSLDISDVKTGLRLVGTVTEIYRNGVIVECNISETRDGVKEKVFCILKKNRIAKNIGMQGQQHEWLRMKQLILYPGIRLNLYVEKVRETTAQNTFDEDMWKEHFEESLIETYFDMDANEEKQKKTKRPLVYLTMDSSVSEDKVLWWEKKILNEVLSRHQTRNCEDIVLKEDIKETIKADRMLTNKVKVEELHQGNTVVYGNKPNQIMLSKDDRGLNDSHGTKQYDSQEDKSQAVDVRGKYMGEDYGHGSETELPDDVPIGSLLKHTRADNDKVFLLEAGDSNGEKENEKGDKIEFIDLNYKKLVKRFFKNTTIYDNDIQFHDFDTEIEDVEEKDDLEESEEALEDYNWTLEPEARLDLNSFPKLSLTDGAIKIPPNGLILRESEVNKMKNEQVKGVLELLGKETKESYDENKEYLVEVIRKEGVPNESLPQALIQRGLQKVKRSKKYMKNIVNLTKDLTERKFSQEDLDAATTEELEMLVEEGLYKFLNWNPPFDIKKQFITNYHHLLEDNVNLPTIAEVVPKPGFIKSTEESESNEESRLADGSDEYTKTVEKMWNDMKWLIVIFIYGDQGDLKEIVEQLERTRNTEGARKKLESLIIEAKED</sequence>
<keyword evidence="7" id="KW-1185">Reference proteome</keyword>
<gene>
    <name evidence="6" type="ORF">TOT_030000131</name>
</gene>
<evidence type="ECO:0000256" key="2">
    <source>
        <dbReference type="ARBA" id="ARBA00022884"/>
    </source>
</evidence>
<dbReference type="AlphaFoldDB" id="J4D8M8"/>
<evidence type="ECO:0000256" key="4">
    <source>
        <dbReference type="SAM" id="MobiDB-lite"/>
    </source>
</evidence>
<dbReference type="SUPFAM" id="SSF54928">
    <property type="entry name" value="RNA-binding domain, RBD"/>
    <property type="match status" value="1"/>
</dbReference>
<dbReference type="OMA" id="LWWEKKI"/>
<name>J4D8M8_THEOR</name>
<dbReference type="OrthoDB" id="431068at2759"/>
<keyword evidence="2 3" id="KW-0694">RNA-binding</keyword>
<dbReference type="Proteomes" id="UP000003786">
    <property type="component" value="Chromosome 3"/>
</dbReference>
<dbReference type="Pfam" id="PF00076">
    <property type="entry name" value="RRM_1"/>
    <property type="match status" value="1"/>
</dbReference>
<dbReference type="PANTHER" id="PTHR13976">
    <property type="entry name" value="HETEROGENEOUS NUCLEAR RIBONUCLEOPROTEIN-RELATED"/>
    <property type="match status" value="1"/>
</dbReference>
<evidence type="ECO:0000313" key="6">
    <source>
        <dbReference type="EMBL" id="BAM40870.1"/>
    </source>
</evidence>
<evidence type="ECO:0000259" key="5">
    <source>
        <dbReference type="PROSITE" id="PS50102"/>
    </source>
</evidence>
<dbReference type="Gene3D" id="3.30.70.330">
    <property type="match status" value="1"/>
</dbReference>
<evidence type="ECO:0000256" key="3">
    <source>
        <dbReference type="PROSITE-ProRule" id="PRU00176"/>
    </source>
</evidence>
<dbReference type="eggNOG" id="ENOG502QWYT">
    <property type="taxonomic scope" value="Eukaryota"/>
</dbReference>
<dbReference type="InterPro" id="IPR035979">
    <property type="entry name" value="RBD_domain_sf"/>
</dbReference>
<feature type="region of interest" description="Disordered" evidence="4">
    <location>
        <begin position="523"/>
        <end position="544"/>
    </location>
</feature>
<evidence type="ECO:0000256" key="1">
    <source>
        <dbReference type="ARBA" id="ARBA00022737"/>
    </source>
</evidence>
<accession>J4D8M8</accession>
<organism evidence="6 7">
    <name type="scientific">Theileria orientalis strain Shintoku</name>
    <dbReference type="NCBI Taxonomy" id="869250"/>
    <lineage>
        <taxon>Eukaryota</taxon>
        <taxon>Sar</taxon>
        <taxon>Alveolata</taxon>
        <taxon>Apicomplexa</taxon>
        <taxon>Aconoidasida</taxon>
        <taxon>Piroplasmida</taxon>
        <taxon>Theileriidae</taxon>
        <taxon>Theileria</taxon>
    </lineage>
</organism>
<dbReference type="InterPro" id="IPR012677">
    <property type="entry name" value="Nucleotide-bd_a/b_plait_sf"/>
</dbReference>
<dbReference type="STRING" id="869250.J4D8M8"/>
<protein>
    <recommendedName>
        <fullName evidence="5">RRM domain-containing protein</fullName>
    </recommendedName>
</protein>
<dbReference type="KEGG" id="tot:TOT_030000131"/>
<dbReference type="VEuPathDB" id="PiroplasmaDB:TOT_030000131"/>
<dbReference type="GeneID" id="20715329"/>
<evidence type="ECO:0000313" key="7">
    <source>
        <dbReference type="Proteomes" id="UP000003786"/>
    </source>
</evidence>
<dbReference type="CDD" id="cd12254">
    <property type="entry name" value="RRM_hnRNPH_ESRPs_RBM12_like"/>
    <property type="match status" value="1"/>
</dbReference>
<reference evidence="6 7" key="1">
    <citation type="journal article" date="2012" name="MBio">
        <title>Comparative genome analysis of three eukaryotic parasites with differing abilities to transform leukocytes reveals key mediators of Theileria-induced leukocyte transformation.</title>
        <authorList>
            <person name="Hayashida K."/>
            <person name="Hara Y."/>
            <person name="Abe T."/>
            <person name="Yamasaki C."/>
            <person name="Toyoda A."/>
            <person name="Kosuge T."/>
            <person name="Suzuki Y."/>
            <person name="Sato Y."/>
            <person name="Kawashima S."/>
            <person name="Katayama T."/>
            <person name="Wakaguri H."/>
            <person name="Inoue N."/>
            <person name="Homma K."/>
            <person name="Tada-Umezaki M."/>
            <person name="Yagi Y."/>
            <person name="Fujii Y."/>
            <person name="Habara T."/>
            <person name="Kanehisa M."/>
            <person name="Watanabe H."/>
            <person name="Ito K."/>
            <person name="Gojobori T."/>
            <person name="Sugawara H."/>
            <person name="Imanishi T."/>
            <person name="Weir W."/>
            <person name="Gardner M."/>
            <person name="Pain A."/>
            <person name="Shiels B."/>
            <person name="Hattori M."/>
            <person name="Nene V."/>
            <person name="Sugimoto C."/>
        </authorList>
    </citation>
    <scope>NUCLEOTIDE SEQUENCE [LARGE SCALE GENOMIC DNA]</scope>
    <source>
        <strain evidence="6 7">Shintoku</strain>
    </source>
</reference>
<dbReference type="InterPro" id="IPR000504">
    <property type="entry name" value="RRM_dom"/>
</dbReference>
<dbReference type="InterPro" id="IPR050666">
    <property type="entry name" value="ESRP"/>
</dbReference>
<proteinExistence type="predicted"/>
<dbReference type="GO" id="GO:0003723">
    <property type="term" value="F:RNA binding"/>
    <property type="evidence" value="ECO:0007669"/>
    <property type="project" value="UniProtKB-UniRule"/>
</dbReference>
<dbReference type="EMBL" id="AP011948">
    <property type="protein sequence ID" value="BAM40870.1"/>
    <property type="molecule type" value="Genomic_DNA"/>
</dbReference>
<dbReference type="RefSeq" id="XP_009691171.1">
    <property type="nucleotide sequence ID" value="XM_009692876.1"/>
</dbReference>
<dbReference type="SMART" id="SM00360">
    <property type="entry name" value="RRM"/>
    <property type="match status" value="1"/>
</dbReference>
<feature type="domain" description="RRM" evidence="5">
    <location>
        <begin position="177"/>
        <end position="253"/>
    </location>
</feature>
<dbReference type="PROSITE" id="PS50102">
    <property type="entry name" value="RRM"/>
    <property type="match status" value="1"/>
</dbReference>